<comment type="subcellular location">
    <subcellularLocation>
        <location evidence="1">Cell envelope</location>
    </subcellularLocation>
</comment>
<dbReference type="EMBL" id="QLLK01000010">
    <property type="protein sequence ID" value="RAI86722.1"/>
    <property type="molecule type" value="Genomic_DNA"/>
</dbReference>
<keyword evidence="3" id="KW-1015">Disulfide bond</keyword>
<dbReference type="PANTHER" id="PTHR42852">
    <property type="entry name" value="THIOL:DISULFIDE INTERCHANGE PROTEIN DSBE"/>
    <property type="match status" value="1"/>
</dbReference>
<evidence type="ECO:0000256" key="5">
    <source>
        <dbReference type="SAM" id="SignalP"/>
    </source>
</evidence>
<keyword evidence="4" id="KW-0676">Redox-active center</keyword>
<gene>
    <name evidence="7" type="ORF">LV83_03278</name>
</gene>
<dbReference type="RefSeq" id="WP_111612611.1">
    <property type="nucleotide sequence ID" value="NZ_QLLK01000010.1"/>
</dbReference>
<dbReference type="InterPro" id="IPR013766">
    <property type="entry name" value="Thioredoxin_domain"/>
</dbReference>
<feature type="signal peptide" evidence="5">
    <location>
        <begin position="1"/>
        <end position="22"/>
    </location>
</feature>
<name>A0A327P721_9BACT</name>
<dbReference type="OrthoDB" id="9815205at2"/>
<reference evidence="7 8" key="1">
    <citation type="submission" date="2018-06" db="EMBL/GenBank/DDBJ databases">
        <title>Genomic Encyclopedia of Archaeal and Bacterial Type Strains, Phase II (KMG-II): from individual species to whole genera.</title>
        <authorList>
            <person name="Goeker M."/>
        </authorList>
    </citation>
    <scope>NUCLEOTIDE SEQUENCE [LARGE SCALE GENOMIC DNA]</scope>
    <source>
        <strain evidence="7 8">DSM 23446</strain>
    </source>
</reference>
<dbReference type="GO" id="GO:0017004">
    <property type="term" value="P:cytochrome complex assembly"/>
    <property type="evidence" value="ECO:0007669"/>
    <property type="project" value="UniProtKB-KW"/>
</dbReference>
<dbReference type="PROSITE" id="PS51352">
    <property type="entry name" value="THIOREDOXIN_2"/>
    <property type="match status" value="1"/>
</dbReference>
<sequence length="546" mass="62755">MKKHLFTCFLASLCLYGSTLTAQSKGADSPPDKDLVYQSGFPGQESFRSSASLGEAAPVVVYVETKRIESVDSLLFQLWDPYLNENDLPLPEVAQLELSQGTMYDGSRATMRGQWESKPISGYGRLSLRFNKFTYLDRFLVEPGDSVRIRLDFVNARMLFSGPAAEKFRVQYELANAYENYRYDQNPTMFTGDSDYWGYSTEDSLSILNIKNQQSSIRRKMEFVSPGPVGLSHLENIFSMDISSHPGFDILDFYQGKVGEDFLEILRADLIGRLHFDQVFKFSTYYMEDSSHREFFQEKILGKNIPIPAAAKHSAYFPEYIYQKLAIESALSKEPFRHLLGHLPQEVHDQVYAIYIIKNYRLFKNSNRQFELALDQIQTPWVKEEINRLYSAQGIGQTISEIPLVDRQGNEISLNSLQGKTLLISFWLPGCQFSSNAYQSLIKPTEQYFTEDEDIEFVYISHDRLPERWNNNIESGNYSTEESLNLNAPGPPHPFMEYYNIRYFPTFMVVDKDGTVQNIGNIPDLSEELIHYLESINAESKPNQSK</sequence>
<dbReference type="Gene3D" id="3.40.30.10">
    <property type="entry name" value="Glutaredoxin"/>
    <property type="match status" value="1"/>
</dbReference>
<evidence type="ECO:0000259" key="6">
    <source>
        <dbReference type="PROSITE" id="PS51352"/>
    </source>
</evidence>
<comment type="caution">
    <text evidence="7">The sequence shown here is derived from an EMBL/GenBank/DDBJ whole genome shotgun (WGS) entry which is preliminary data.</text>
</comment>
<dbReference type="Pfam" id="PF13905">
    <property type="entry name" value="Thioredoxin_8"/>
    <property type="match status" value="1"/>
</dbReference>
<evidence type="ECO:0000313" key="8">
    <source>
        <dbReference type="Proteomes" id="UP000249610"/>
    </source>
</evidence>
<dbReference type="InterPro" id="IPR012336">
    <property type="entry name" value="Thioredoxin-like_fold"/>
</dbReference>
<dbReference type="PANTHER" id="PTHR42852:SF6">
    <property type="entry name" value="THIOL:DISULFIDE INTERCHANGE PROTEIN DSBE"/>
    <property type="match status" value="1"/>
</dbReference>
<evidence type="ECO:0000256" key="1">
    <source>
        <dbReference type="ARBA" id="ARBA00004196"/>
    </source>
</evidence>
<feature type="domain" description="Thioredoxin" evidence="6">
    <location>
        <begin position="393"/>
        <end position="541"/>
    </location>
</feature>
<keyword evidence="8" id="KW-1185">Reference proteome</keyword>
<evidence type="ECO:0000313" key="7">
    <source>
        <dbReference type="EMBL" id="RAI86722.1"/>
    </source>
</evidence>
<proteinExistence type="predicted"/>
<dbReference type="SUPFAM" id="SSF52833">
    <property type="entry name" value="Thioredoxin-like"/>
    <property type="match status" value="1"/>
</dbReference>
<dbReference type="InterPro" id="IPR036249">
    <property type="entry name" value="Thioredoxin-like_sf"/>
</dbReference>
<accession>A0A327P721</accession>
<keyword evidence="2" id="KW-0201">Cytochrome c-type biogenesis</keyword>
<evidence type="ECO:0000256" key="2">
    <source>
        <dbReference type="ARBA" id="ARBA00022748"/>
    </source>
</evidence>
<feature type="chain" id="PRO_5016363422" evidence="5">
    <location>
        <begin position="23"/>
        <end position="546"/>
    </location>
</feature>
<dbReference type="AlphaFoldDB" id="A0A327P721"/>
<keyword evidence="5" id="KW-0732">Signal</keyword>
<evidence type="ECO:0000256" key="3">
    <source>
        <dbReference type="ARBA" id="ARBA00023157"/>
    </source>
</evidence>
<organism evidence="7 8">
    <name type="scientific">Algoriphagus yeomjeoni</name>
    <dbReference type="NCBI Taxonomy" id="291403"/>
    <lineage>
        <taxon>Bacteria</taxon>
        <taxon>Pseudomonadati</taxon>
        <taxon>Bacteroidota</taxon>
        <taxon>Cytophagia</taxon>
        <taxon>Cytophagales</taxon>
        <taxon>Cyclobacteriaceae</taxon>
        <taxon>Algoriphagus</taxon>
    </lineage>
</organism>
<protein>
    <submittedName>
        <fullName evidence="7">Cytochrome oxidase Cu insertion factor (SCO1/SenC/PrrC family)</fullName>
    </submittedName>
</protein>
<dbReference type="GO" id="GO:0030313">
    <property type="term" value="C:cell envelope"/>
    <property type="evidence" value="ECO:0007669"/>
    <property type="project" value="UniProtKB-SubCell"/>
</dbReference>
<dbReference type="InterPro" id="IPR050553">
    <property type="entry name" value="Thioredoxin_ResA/DsbE_sf"/>
</dbReference>
<dbReference type="Proteomes" id="UP000249610">
    <property type="component" value="Unassembled WGS sequence"/>
</dbReference>
<evidence type="ECO:0000256" key="4">
    <source>
        <dbReference type="ARBA" id="ARBA00023284"/>
    </source>
</evidence>